<name>A0ABX2PU58_9RHOB</name>
<dbReference type="EMBL" id="JABXWT010000010">
    <property type="protein sequence ID" value="NVO57196.1"/>
    <property type="molecule type" value="Genomic_DNA"/>
</dbReference>
<accession>A0ABX2PU58</accession>
<protein>
    <recommendedName>
        <fullName evidence="3">HEPN AbiU2-like domain-containing protein</fullName>
    </recommendedName>
</protein>
<proteinExistence type="predicted"/>
<comment type="caution">
    <text evidence="1">The sequence shown here is derived from an EMBL/GenBank/DDBJ whole genome shotgun (WGS) entry which is preliminary data.</text>
</comment>
<reference evidence="1 2" key="1">
    <citation type="submission" date="2020-06" db="EMBL/GenBank/DDBJ databases">
        <authorList>
            <person name="Cao W.R."/>
        </authorList>
    </citation>
    <scope>NUCLEOTIDE SEQUENCE [LARGE SCALE GENOMIC DNA]</scope>
    <source>
        <strain evidence="1 2">B1Z28</strain>
    </source>
</reference>
<evidence type="ECO:0000313" key="1">
    <source>
        <dbReference type="EMBL" id="NVO57196.1"/>
    </source>
</evidence>
<keyword evidence="2" id="KW-1185">Reference proteome</keyword>
<evidence type="ECO:0000313" key="2">
    <source>
        <dbReference type="Proteomes" id="UP000630805"/>
    </source>
</evidence>
<organism evidence="1 2">
    <name type="scientific">Ruegeria haliotis</name>
    <dbReference type="NCBI Taxonomy" id="2747601"/>
    <lineage>
        <taxon>Bacteria</taxon>
        <taxon>Pseudomonadati</taxon>
        <taxon>Pseudomonadota</taxon>
        <taxon>Alphaproteobacteria</taxon>
        <taxon>Rhodobacterales</taxon>
        <taxon>Roseobacteraceae</taxon>
        <taxon>Ruegeria</taxon>
    </lineage>
</organism>
<dbReference type="Proteomes" id="UP000630805">
    <property type="component" value="Unassembled WGS sequence"/>
</dbReference>
<gene>
    <name evidence="1" type="ORF">HW561_15485</name>
</gene>
<sequence>MRSRHKRRRGSQLTDNFEARFDRLILLVGRLNYMWTNTESLLIHLIAGLTGADKNVAVIIFLTLNTTRARIDLVERLAKMEGRPANIRDPILEHTQRLSKLSGIRNKYNHCIYSFDQETGNPKTILMRIADRKTDIKLGREDTVDDNAIHDIEAVVAQLSVANRDIWRLIAKLGYPV</sequence>
<evidence type="ECO:0008006" key="3">
    <source>
        <dbReference type="Google" id="ProtNLM"/>
    </source>
</evidence>